<feature type="transmembrane region" description="Helical" evidence="7">
    <location>
        <begin position="44"/>
        <end position="65"/>
    </location>
</feature>
<dbReference type="WBParaSite" id="MCU_013430-RA">
    <property type="protein sequence ID" value="MCU_013430-RA"/>
    <property type="gene ID" value="MCU_013430"/>
</dbReference>
<comment type="subcellular location">
    <subcellularLocation>
        <location evidence="1">Membrane</location>
        <topology evidence="1">Multi-pass membrane protein</topology>
    </subcellularLocation>
</comment>
<evidence type="ECO:0000256" key="5">
    <source>
        <dbReference type="ARBA" id="ARBA00022989"/>
    </source>
</evidence>
<evidence type="ECO:0000313" key="8">
    <source>
        <dbReference type="WBParaSite" id="MCU_013430-RA"/>
    </source>
</evidence>
<feature type="transmembrane region" description="Helical" evidence="7">
    <location>
        <begin position="12"/>
        <end position="32"/>
    </location>
</feature>
<accession>A0A5K3FZK9</accession>
<dbReference type="GO" id="GO:0005337">
    <property type="term" value="F:nucleoside transmembrane transporter activity"/>
    <property type="evidence" value="ECO:0007669"/>
    <property type="project" value="InterPro"/>
</dbReference>
<dbReference type="GO" id="GO:0016020">
    <property type="term" value="C:membrane"/>
    <property type="evidence" value="ECO:0007669"/>
    <property type="project" value="UniProtKB-SubCell"/>
</dbReference>
<evidence type="ECO:0000256" key="1">
    <source>
        <dbReference type="ARBA" id="ARBA00004141"/>
    </source>
</evidence>
<keyword evidence="5 7" id="KW-1133">Transmembrane helix</keyword>
<protein>
    <submittedName>
        <fullName evidence="8">MFS domain-containing protein</fullName>
    </submittedName>
</protein>
<dbReference type="PRINTS" id="PR01130">
    <property type="entry name" value="DERENTRNSPRT"/>
</dbReference>
<proteinExistence type="inferred from homology"/>
<evidence type="ECO:0000256" key="2">
    <source>
        <dbReference type="ARBA" id="ARBA00007965"/>
    </source>
</evidence>
<comment type="similarity">
    <text evidence="2">Belongs to the SLC29A/ENT transporter (TC 2.A.57) family.</text>
</comment>
<evidence type="ECO:0000256" key="7">
    <source>
        <dbReference type="SAM" id="Phobius"/>
    </source>
</evidence>
<name>A0A5K3FZK9_MESCO</name>
<reference evidence="8" key="1">
    <citation type="submission" date="2019-11" db="UniProtKB">
        <authorList>
            <consortium name="WormBaseParasite"/>
        </authorList>
    </citation>
    <scope>IDENTIFICATION</scope>
</reference>
<organism evidence="8">
    <name type="scientific">Mesocestoides corti</name>
    <name type="common">Flatworm</name>
    <dbReference type="NCBI Taxonomy" id="53468"/>
    <lineage>
        <taxon>Eukaryota</taxon>
        <taxon>Metazoa</taxon>
        <taxon>Spiralia</taxon>
        <taxon>Lophotrochozoa</taxon>
        <taxon>Platyhelminthes</taxon>
        <taxon>Cestoda</taxon>
        <taxon>Eucestoda</taxon>
        <taxon>Cyclophyllidea</taxon>
        <taxon>Mesocestoididae</taxon>
        <taxon>Mesocestoides</taxon>
    </lineage>
</organism>
<evidence type="ECO:0000256" key="6">
    <source>
        <dbReference type="ARBA" id="ARBA00023136"/>
    </source>
</evidence>
<keyword evidence="3" id="KW-0813">Transport</keyword>
<keyword evidence="6 7" id="KW-0472">Membrane</keyword>
<dbReference type="InterPro" id="IPR002259">
    <property type="entry name" value="Eqnu_transpt"/>
</dbReference>
<dbReference type="AlphaFoldDB" id="A0A5K3FZK9"/>
<dbReference type="Pfam" id="PF01733">
    <property type="entry name" value="Nucleoside_tran"/>
    <property type="match status" value="1"/>
</dbReference>
<keyword evidence="4 7" id="KW-0812">Transmembrane</keyword>
<evidence type="ECO:0000256" key="4">
    <source>
        <dbReference type="ARBA" id="ARBA00022692"/>
    </source>
</evidence>
<sequence length="68" mass="7855">MWEVRWTGLTAFLIFTATLTVFPSVFVLVIPNNLDETNVWQTKYFQAVAVFLSFNICDYLGRMLVGFV</sequence>
<evidence type="ECO:0000256" key="3">
    <source>
        <dbReference type="ARBA" id="ARBA00022448"/>
    </source>
</evidence>